<evidence type="ECO:0000313" key="1">
    <source>
        <dbReference type="EMBL" id="KAJ8433085.1"/>
    </source>
</evidence>
<dbReference type="Proteomes" id="UP001153076">
    <property type="component" value="Unassembled WGS sequence"/>
</dbReference>
<dbReference type="InterPro" id="IPR050754">
    <property type="entry name" value="FKBP4/5/8-like"/>
</dbReference>
<reference evidence="1" key="1">
    <citation type="submission" date="2022-04" db="EMBL/GenBank/DDBJ databases">
        <title>Carnegiea gigantea Genome sequencing and assembly v2.</title>
        <authorList>
            <person name="Copetti D."/>
            <person name="Sanderson M.J."/>
            <person name="Burquez A."/>
            <person name="Wojciechowski M.F."/>
        </authorList>
    </citation>
    <scope>NUCLEOTIDE SEQUENCE</scope>
    <source>
        <strain evidence="1">SGP5-SGP5p</strain>
        <tissue evidence="1">Aerial part</tissue>
    </source>
</reference>
<dbReference type="SMART" id="SM00028">
    <property type="entry name" value="TPR"/>
    <property type="match status" value="2"/>
</dbReference>
<dbReference type="OrthoDB" id="245563at2759"/>
<protein>
    <submittedName>
        <fullName evidence="1">Uncharacterized protein</fullName>
    </submittedName>
</protein>
<dbReference type="InterPro" id="IPR019734">
    <property type="entry name" value="TPR_rpt"/>
</dbReference>
<name>A0A9Q1JXW1_9CARY</name>
<comment type="caution">
    <text evidence="1">The sequence shown here is derived from an EMBL/GenBank/DDBJ whole genome shotgun (WGS) entry which is preliminary data.</text>
</comment>
<gene>
    <name evidence="1" type="ORF">Cgig2_014133</name>
</gene>
<dbReference type="AlphaFoldDB" id="A0A9Q1JXW1"/>
<proteinExistence type="predicted"/>
<dbReference type="SUPFAM" id="SSF48452">
    <property type="entry name" value="TPR-like"/>
    <property type="match status" value="1"/>
</dbReference>
<organism evidence="1 2">
    <name type="scientific">Carnegiea gigantea</name>
    <dbReference type="NCBI Taxonomy" id="171969"/>
    <lineage>
        <taxon>Eukaryota</taxon>
        <taxon>Viridiplantae</taxon>
        <taxon>Streptophyta</taxon>
        <taxon>Embryophyta</taxon>
        <taxon>Tracheophyta</taxon>
        <taxon>Spermatophyta</taxon>
        <taxon>Magnoliopsida</taxon>
        <taxon>eudicotyledons</taxon>
        <taxon>Gunneridae</taxon>
        <taxon>Pentapetalae</taxon>
        <taxon>Caryophyllales</taxon>
        <taxon>Cactineae</taxon>
        <taxon>Cactaceae</taxon>
        <taxon>Cactoideae</taxon>
        <taxon>Echinocereeae</taxon>
        <taxon>Carnegiea</taxon>
    </lineage>
</organism>
<dbReference type="Gene3D" id="1.25.40.10">
    <property type="entry name" value="Tetratricopeptide repeat domain"/>
    <property type="match status" value="1"/>
</dbReference>
<dbReference type="PANTHER" id="PTHR46512">
    <property type="entry name" value="PEPTIDYLPROLYL ISOMERASE"/>
    <property type="match status" value="1"/>
</dbReference>
<dbReference type="EMBL" id="JAKOGI010000561">
    <property type="protein sequence ID" value="KAJ8433085.1"/>
    <property type="molecule type" value="Genomic_DNA"/>
</dbReference>
<keyword evidence="2" id="KW-1185">Reference proteome</keyword>
<sequence>MKTTRFSNLRPLQPRYAMKRRVGTGSVCSEQIKDHFDDNAQRIIMEIESPCEALMESKTLKEEHNKLFKTKDYRLALTTYEKAMQFLCVSVPLNENEATLMEELVIAINLNIATCWLKLQEFELAKQQCELIMKLDAFNVKACCRRVQALLHMGLKDQARQDILDAIRYYPNSEELKNKLHKIEHVRTQSKEKEPTPDAEVSKLECNHLSLPNSDDISNITNTSRVWAVEWGAK</sequence>
<dbReference type="InterPro" id="IPR011990">
    <property type="entry name" value="TPR-like_helical_dom_sf"/>
</dbReference>
<accession>A0A9Q1JXW1</accession>
<evidence type="ECO:0000313" key="2">
    <source>
        <dbReference type="Proteomes" id="UP001153076"/>
    </source>
</evidence>